<protein>
    <submittedName>
        <fullName evidence="2">LAME_0A00254g1_1</fullName>
    </submittedName>
</protein>
<keyword evidence="3" id="KW-1185">Reference proteome</keyword>
<sequence length="638" mass="70895">MHARRHAFLLAGGILVVLIFSLSKFLQTNFSLPSLTSRSKPSKHIFNPVSSISWDNYLNFTRELDFGNSTALFNSIRAALRQSASDIHPLGVSYFPAVIPRGTLMYHAGSKIPTSFEWLAMDHEFSYSFGLRLPSYGRKSLQKHRDDPGRGPGKGKIPGGKNSTHKNPDGPPRGPPRGPPGLVGSQKMLTYRATRDLNKFLYLDGASAAKTETGEMDTQELLSNVIGQKLNLSSDGEDGGMQERTFAARICEWGKPFGLDGIIRVEVGFEVVLCNFSSPAVELVSALEMVKPNEHLGLPPPTNISKENGWPLDDDGNLVEDKLTDDQMTLLDQEDLWQQVLENFYSVKGFNWLRAGAVHDSGERRIQLDYRHMVTGINRTIINPDPNNRRLLNGQITWDTQLKIVEDLEQAVSLGFDASKSTDWQIAFDEIASKFAPMLKMLSVTLNGTDTSSEDIAIKATAITLNFCLRFKQKEGIVNRYGSDKEFAVYQYVKPLKELVTNSDYLIWSASVNVARKIVDTIYNVNELLLPIVRTHVGEKGATSVEAAEAISKAQRDIDDLIENLGWIELHYRCEQACGLDEICYTPSWGPSPMGMTQPGTTNAGAGTHYDANRQRLVINSDLKCLSLNDLMGNSNRF</sequence>
<organism evidence="2 3">
    <name type="scientific">Lachancea meyersii CBS 8951</name>
    <dbReference type="NCBI Taxonomy" id="1266667"/>
    <lineage>
        <taxon>Eukaryota</taxon>
        <taxon>Fungi</taxon>
        <taxon>Dikarya</taxon>
        <taxon>Ascomycota</taxon>
        <taxon>Saccharomycotina</taxon>
        <taxon>Saccharomycetes</taxon>
        <taxon>Saccharomycetales</taxon>
        <taxon>Saccharomycetaceae</taxon>
        <taxon>Lachancea</taxon>
    </lineage>
</organism>
<evidence type="ECO:0000313" key="2">
    <source>
        <dbReference type="EMBL" id="SCU77242.1"/>
    </source>
</evidence>
<accession>A0A1G4IL60</accession>
<gene>
    <name evidence="2" type="ORF">LAME_0A00254G</name>
</gene>
<name>A0A1G4IL60_9SACH</name>
<dbReference type="PANTHER" id="PTHR35204:SF1">
    <property type="entry name" value="ENTEROTOXIN"/>
    <property type="match status" value="1"/>
</dbReference>
<evidence type="ECO:0000256" key="1">
    <source>
        <dbReference type="SAM" id="MobiDB-lite"/>
    </source>
</evidence>
<dbReference type="InterPro" id="IPR038921">
    <property type="entry name" value="YOR389W-like"/>
</dbReference>
<dbReference type="EMBL" id="LT598483">
    <property type="protein sequence ID" value="SCU77242.1"/>
    <property type="molecule type" value="Genomic_DNA"/>
</dbReference>
<evidence type="ECO:0000313" key="3">
    <source>
        <dbReference type="Proteomes" id="UP000191144"/>
    </source>
</evidence>
<proteinExistence type="predicted"/>
<feature type="compositionally biased region" description="Pro residues" evidence="1">
    <location>
        <begin position="169"/>
        <end position="179"/>
    </location>
</feature>
<dbReference type="OrthoDB" id="10261782at2759"/>
<feature type="region of interest" description="Disordered" evidence="1">
    <location>
        <begin position="139"/>
        <end position="185"/>
    </location>
</feature>
<reference evidence="3" key="1">
    <citation type="submission" date="2016-03" db="EMBL/GenBank/DDBJ databases">
        <authorList>
            <person name="Devillers Hugo."/>
        </authorList>
    </citation>
    <scope>NUCLEOTIDE SEQUENCE [LARGE SCALE GENOMIC DNA]</scope>
</reference>
<dbReference type="AlphaFoldDB" id="A0A1G4IL60"/>
<dbReference type="PANTHER" id="PTHR35204">
    <property type="entry name" value="YALI0A21131P"/>
    <property type="match status" value="1"/>
</dbReference>
<dbReference type="Proteomes" id="UP000191144">
    <property type="component" value="Chromosome A"/>
</dbReference>